<dbReference type="PANTHER" id="PTHR11142">
    <property type="entry name" value="PSEUDOURIDYLATE SYNTHASE"/>
    <property type="match status" value="1"/>
</dbReference>
<comment type="catalytic activity">
    <reaction evidence="4 7">
        <text>uridine(38/39/40) in tRNA = pseudouridine(38/39/40) in tRNA</text>
        <dbReference type="Rhea" id="RHEA:22376"/>
        <dbReference type="Rhea" id="RHEA-COMP:10085"/>
        <dbReference type="Rhea" id="RHEA-COMP:10087"/>
        <dbReference type="ChEBI" id="CHEBI:65314"/>
        <dbReference type="ChEBI" id="CHEBI:65315"/>
        <dbReference type="EC" id="5.4.99.12"/>
    </reaction>
</comment>
<sequence length="242" mass="28436">MRNIKISYQYDGSSFMGFQRQPNQRTVQGEIEKSLFHILREKIDLTSSGRTDRGVHAIQQVSNFFTAVNIPSDRLFYALSRNLPEDILLLQVEEVDSEFHARFSAKTRSYRYCITWKKNPFEHRYKAYVKEKIESTEFLKILQVFVGKHNFQNFRLQDSAFANPMREIYSISVEEVENGMNIDIVANAFLKSQIRIMIGTALQVYFGKVEGDRITRMLEELETEFPKYLADSSGLYLYRIEY</sequence>
<comment type="similarity">
    <text evidence="1 4 7">Belongs to the tRNA pseudouridine synthase TruA family.</text>
</comment>
<dbReference type="GO" id="GO:0003723">
    <property type="term" value="F:RNA binding"/>
    <property type="evidence" value="ECO:0007669"/>
    <property type="project" value="InterPro"/>
</dbReference>
<dbReference type="CDD" id="cd02570">
    <property type="entry name" value="PseudoU_synth_EcTruA"/>
    <property type="match status" value="1"/>
</dbReference>
<evidence type="ECO:0000256" key="7">
    <source>
        <dbReference type="RuleBase" id="RU003792"/>
    </source>
</evidence>
<name>A0A162J2V7_9FUSO</name>
<evidence type="ECO:0000256" key="1">
    <source>
        <dbReference type="ARBA" id="ARBA00009375"/>
    </source>
</evidence>
<proteinExistence type="inferred from homology"/>
<feature type="active site" description="Nucleophile" evidence="4 5">
    <location>
        <position position="52"/>
    </location>
</feature>
<organism evidence="9 10">
    <name type="scientific">Fusobacterium necrophorum subsp. funduliforme</name>
    <dbReference type="NCBI Taxonomy" id="143387"/>
    <lineage>
        <taxon>Bacteria</taxon>
        <taxon>Fusobacteriati</taxon>
        <taxon>Fusobacteriota</taxon>
        <taxon>Fusobacteriia</taxon>
        <taxon>Fusobacteriales</taxon>
        <taxon>Fusobacteriaceae</taxon>
        <taxon>Fusobacterium</taxon>
    </lineage>
</organism>
<dbReference type="Pfam" id="PF01416">
    <property type="entry name" value="PseudoU_synth_1"/>
    <property type="match status" value="2"/>
</dbReference>
<comment type="caution">
    <text evidence="4">Lacks conserved residue(s) required for the propagation of feature annotation.</text>
</comment>
<dbReference type="Gene3D" id="3.30.70.660">
    <property type="entry name" value="Pseudouridine synthase I, catalytic domain, C-terminal subdomain"/>
    <property type="match status" value="1"/>
</dbReference>
<dbReference type="NCBIfam" id="TIGR00071">
    <property type="entry name" value="hisT_truA"/>
    <property type="match status" value="1"/>
</dbReference>
<evidence type="ECO:0000313" key="10">
    <source>
        <dbReference type="Proteomes" id="UP000075816"/>
    </source>
</evidence>
<protein>
    <recommendedName>
        <fullName evidence="4">tRNA pseudouridine synthase A</fullName>
        <ecNumber evidence="4">5.4.99.12</ecNumber>
    </recommendedName>
    <alternativeName>
        <fullName evidence="4">tRNA pseudouridine(38-40) synthase</fullName>
    </alternativeName>
    <alternativeName>
        <fullName evidence="4">tRNA pseudouridylate synthase I</fullName>
    </alternativeName>
    <alternativeName>
        <fullName evidence="4">tRNA-uridine isomerase I</fullName>
    </alternativeName>
</protein>
<comment type="function">
    <text evidence="4">Formation of pseudouridine at positions 38, 39 and 40 in the anticodon stem and loop of transfer RNAs.</text>
</comment>
<dbReference type="HAMAP" id="MF_00171">
    <property type="entry name" value="TruA"/>
    <property type="match status" value="1"/>
</dbReference>
<keyword evidence="2 4" id="KW-0819">tRNA processing</keyword>
<dbReference type="AlphaFoldDB" id="A0A162J2V7"/>
<evidence type="ECO:0000259" key="8">
    <source>
        <dbReference type="Pfam" id="PF01416"/>
    </source>
</evidence>
<feature type="binding site" evidence="4 6">
    <location>
        <position position="110"/>
    </location>
    <ligand>
        <name>substrate</name>
    </ligand>
</feature>
<accession>A0A162J2V7</accession>
<dbReference type="KEGG" id="fnf:BSQ88_09960"/>
<dbReference type="InterPro" id="IPR020097">
    <property type="entry name" value="PsdUridine_synth_TruA_a/b_dom"/>
</dbReference>
<dbReference type="InterPro" id="IPR020103">
    <property type="entry name" value="PsdUridine_synth_cat_dom_sf"/>
</dbReference>
<gene>
    <name evidence="4" type="primary">truA</name>
    <name evidence="9" type="ORF">A2J07_09620</name>
</gene>
<dbReference type="EMBL" id="LVEA01000025">
    <property type="protein sequence ID" value="KYL04947.1"/>
    <property type="molecule type" value="Genomic_DNA"/>
</dbReference>
<dbReference type="PANTHER" id="PTHR11142:SF0">
    <property type="entry name" value="TRNA PSEUDOURIDINE SYNTHASE-LIKE 1"/>
    <property type="match status" value="1"/>
</dbReference>
<dbReference type="GO" id="GO:0160147">
    <property type="term" value="F:tRNA pseudouridine(38-40) synthase activity"/>
    <property type="evidence" value="ECO:0007669"/>
    <property type="project" value="UniProtKB-EC"/>
</dbReference>
<dbReference type="InterPro" id="IPR020095">
    <property type="entry name" value="PsdUridine_synth_TruA_C"/>
</dbReference>
<evidence type="ECO:0000313" key="9">
    <source>
        <dbReference type="EMBL" id="KYL04947.1"/>
    </source>
</evidence>
<evidence type="ECO:0000256" key="2">
    <source>
        <dbReference type="ARBA" id="ARBA00022694"/>
    </source>
</evidence>
<evidence type="ECO:0000256" key="4">
    <source>
        <dbReference type="HAMAP-Rule" id="MF_00171"/>
    </source>
</evidence>
<dbReference type="PIRSF" id="PIRSF001430">
    <property type="entry name" value="tRNA_psdUrid_synth"/>
    <property type="match status" value="1"/>
</dbReference>
<dbReference type="eggNOG" id="COG0101">
    <property type="taxonomic scope" value="Bacteria"/>
</dbReference>
<dbReference type="FunFam" id="3.30.70.580:FF:000001">
    <property type="entry name" value="tRNA pseudouridine synthase A"/>
    <property type="match status" value="1"/>
</dbReference>
<evidence type="ECO:0000256" key="6">
    <source>
        <dbReference type="PIRSR" id="PIRSR001430-2"/>
    </source>
</evidence>
<dbReference type="Proteomes" id="UP000075816">
    <property type="component" value="Unassembled WGS sequence"/>
</dbReference>
<dbReference type="InterPro" id="IPR020094">
    <property type="entry name" value="TruA/RsuA/RluB/E/F_N"/>
</dbReference>
<comment type="caution">
    <text evidence="9">The sequence shown here is derived from an EMBL/GenBank/DDBJ whole genome shotgun (WGS) entry which is preliminary data.</text>
</comment>
<dbReference type="InterPro" id="IPR001406">
    <property type="entry name" value="PsdUridine_synth_TruA"/>
</dbReference>
<feature type="domain" description="Pseudouridine synthase I TruA alpha/beta" evidence="8">
    <location>
        <begin position="8"/>
        <end position="103"/>
    </location>
</feature>
<comment type="subunit">
    <text evidence="4">Homodimer.</text>
</comment>
<evidence type="ECO:0000256" key="3">
    <source>
        <dbReference type="ARBA" id="ARBA00023235"/>
    </source>
</evidence>
<dbReference type="GO" id="GO:0031119">
    <property type="term" value="P:tRNA pseudouridine synthesis"/>
    <property type="evidence" value="ECO:0007669"/>
    <property type="project" value="UniProtKB-UniRule"/>
</dbReference>
<dbReference type="EC" id="5.4.99.12" evidence="4"/>
<evidence type="ECO:0000256" key="5">
    <source>
        <dbReference type="PIRSR" id="PIRSR001430-1"/>
    </source>
</evidence>
<feature type="domain" description="Pseudouridine synthase I TruA alpha/beta" evidence="8">
    <location>
        <begin position="143"/>
        <end position="242"/>
    </location>
</feature>
<dbReference type="Gene3D" id="3.30.70.580">
    <property type="entry name" value="Pseudouridine synthase I, catalytic domain, N-terminal subdomain"/>
    <property type="match status" value="1"/>
</dbReference>
<reference evidence="9 10" key="1">
    <citation type="submission" date="2016-03" db="EMBL/GenBank/DDBJ databases">
        <title>Comparative genomics of human isolates of Fusobacterium necrophorum.</title>
        <authorList>
            <person name="Jensen A."/>
            <person name="Bank S."/>
            <person name="Andersen P.S."/>
            <person name="Kristensen L.H."/>
            <person name="Prag J."/>
        </authorList>
    </citation>
    <scope>NUCLEOTIDE SEQUENCE [LARGE SCALE GENOMIC DNA]</scope>
    <source>
        <strain evidence="9 10">LS_1264</strain>
    </source>
</reference>
<dbReference type="RefSeq" id="WP_005958006.1">
    <property type="nucleotide sequence ID" value="NZ_CAXOUJ010000013.1"/>
</dbReference>
<keyword evidence="3 4" id="KW-0413">Isomerase</keyword>
<dbReference type="SUPFAM" id="SSF55120">
    <property type="entry name" value="Pseudouridine synthase"/>
    <property type="match status" value="1"/>
</dbReference>